<proteinExistence type="predicted"/>
<organism evidence="1 2">
    <name type="scientific">Romanomermis culicivorax</name>
    <name type="common">Nematode worm</name>
    <dbReference type="NCBI Taxonomy" id="13658"/>
    <lineage>
        <taxon>Eukaryota</taxon>
        <taxon>Metazoa</taxon>
        <taxon>Ecdysozoa</taxon>
        <taxon>Nematoda</taxon>
        <taxon>Enoplea</taxon>
        <taxon>Dorylaimia</taxon>
        <taxon>Mermithida</taxon>
        <taxon>Mermithoidea</taxon>
        <taxon>Mermithidae</taxon>
        <taxon>Romanomermis</taxon>
    </lineage>
</organism>
<sequence length="87" mass="10408">MIIVWRNRNSSIFSLVVNNKYFNGAPSIYFDEEKMKNECQLLGFRLDLSYWEPASEEKHLRISQYVEWIRETVVKVIYMKNLAISDV</sequence>
<keyword evidence="1" id="KW-1185">Reference proteome</keyword>
<dbReference type="Proteomes" id="UP000887565">
    <property type="component" value="Unplaced"/>
</dbReference>
<dbReference type="AlphaFoldDB" id="A0A915I1R5"/>
<evidence type="ECO:0000313" key="1">
    <source>
        <dbReference type="Proteomes" id="UP000887565"/>
    </source>
</evidence>
<reference evidence="2" key="1">
    <citation type="submission" date="2022-11" db="UniProtKB">
        <authorList>
            <consortium name="WormBaseParasite"/>
        </authorList>
    </citation>
    <scope>IDENTIFICATION</scope>
</reference>
<dbReference type="WBParaSite" id="nRc.2.0.1.t08078-RA">
    <property type="protein sequence ID" value="nRc.2.0.1.t08078-RA"/>
    <property type="gene ID" value="nRc.2.0.1.g08078"/>
</dbReference>
<accession>A0A915I1R5</accession>
<evidence type="ECO:0000313" key="2">
    <source>
        <dbReference type="WBParaSite" id="nRc.2.0.1.t08078-RA"/>
    </source>
</evidence>
<name>A0A915I1R5_ROMCU</name>
<protein>
    <submittedName>
        <fullName evidence="2">Uncharacterized protein</fullName>
    </submittedName>
</protein>